<dbReference type="GO" id="GO:0070497">
    <property type="term" value="F:6-carboxytetrahydropterin synthase activity"/>
    <property type="evidence" value="ECO:0007669"/>
    <property type="project" value="UniProtKB-EC"/>
</dbReference>
<keyword evidence="5" id="KW-0671">Queuosine biosynthesis</keyword>
<dbReference type="PANTHER" id="PTHR12589">
    <property type="entry name" value="PYRUVOYL TETRAHYDROBIOPTERIN SYNTHASE"/>
    <property type="match status" value="1"/>
</dbReference>
<feature type="active site" description="Charge relay system" evidence="6">
    <location>
        <position position="113"/>
    </location>
</feature>
<dbReference type="PANTHER" id="PTHR12589:SF8">
    <property type="entry name" value="6-CARBOXY-5,6,7,8-TETRAHYDROPTERIN SYNTHASE"/>
    <property type="match status" value="1"/>
</dbReference>
<evidence type="ECO:0000256" key="2">
    <source>
        <dbReference type="ARBA" id="ARBA00008900"/>
    </source>
</evidence>
<evidence type="ECO:0000256" key="5">
    <source>
        <dbReference type="PIRNR" id="PIRNR006113"/>
    </source>
</evidence>
<comment type="pathway">
    <text evidence="1 5">Purine metabolism; 7-cyano-7-deazaguanine biosynthesis.</text>
</comment>
<evidence type="ECO:0000256" key="7">
    <source>
        <dbReference type="PIRSR" id="PIRSR006113-2"/>
    </source>
</evidence>
<evidence type="ECO:0000313" key="8">
    <source>
        <dbReference type="EMBL" id="MBB5337236.1"/>
    </source>
</evidence>
<keyword evidence="5 8" id="KW-0456">Lyase</keyword>
<dbReference type="PIRSF" id="PIRSF006113">
    <property type="entry name" value="PTP_synth"/>
    <property type="match status" value="1"/>
</dbReference>
<dbReference type="EC" id="4.-.-.-" evidence="5"/>
<dbReference type="AlphaFoldDB" id="A0A840UJB8"/>
<dbReference type="Gene3D" id="3.30.479.10">
    <property type="entry name" value="6-pyruvoyl tetrahydropterin synthase/QueD"/>
    <property type="match status" value="1"/>
</dbReference>
<dbReference type="NCBIfam" id="TIGR03367">
    <property type="entry name" value="queuosine_QueD"/>
    <property type="match status" value="1"/>
</dbReference>
<comment type="caution">
    <text evidence="8">The sequence shown here is derived from an EMBL/GenBank/DDBJ whole genome shotgun (WGS) entry which is preliminary data.</text>
</comment>
<feature type="binding site" evidence="7">
    <location>
        <position position="27"/>
    </location>
    <ligand>
        <name>Zn(2+)</name>
        <dbReference type="ChEBI" id="CHEBI:29105"/>
    </ligand>
</feature>
<comment type="catalytic activity">
    <reaction evidence="4 5">
        <text>7,8-dihydroneopterin 3'-triphosphate + H2O = 6-carboxy-5,6,7,8-tetrahydropterin + triphosphate + acetaldehyde + 2 H(+)</text>
        <dbReference type="Rhea" id="RHEA:27966"/>
        <dbReference type="ChEBI" id="CHEBI:15343"/>
        <dbReference type="ChEBI" id="CHEBI:15377"/>
        <dbReference type="ChEBI" id="CHEBI:15378"/>
        <dbReference type="ChEBI" id="CHEBI:18036"/>
        <dbReference type="ChEBI" id="CHEBI:58462"/>
        <dbReference type="ChEBI" id="CHEBI:61032"/>
        <dbReference type="EC" id="4.1.2.50"/>
    </reaction>
</comment>
<proteinExistence type="inferred from homology"/>
<comment type="cofactor">
    <cofactor evidence="5 7">
        <name>Zn(2+)</name>
        <dbReference type="ChEBI" id="CHEBI:29105"/>
    </cofactor>
    <text evidence="5 7">Binds 1 zinc ion per subunit.</text>
</comment>
<dbReference type="UniPathway" id="UPA00391"/>
<dbReference type="EMBL" id="JACHFH010000039">
    <property type="protein sequence ID" value="MBB5337236.1"/>
    <property type="molecule type" value="Genomic_DNA"/>
</dbReference>
<evidence type="ECO:0000256" key="6">
    <source>
        <dbReference type="PIRSR" id="PIRSR006113-1"/>
    </source>
</evidence>
<comment type="similarity">
    <text evidence="2 5">Belongs to the PTPS family. QueD subfamily.</text>
</comment>
<feature type="active site" description="Proton acceptor" evidence="6">
    <location>
        <position position="23"/>
    </location>
</feature>
<accession>A0A840UJB8</accession>
<dbReference type="InterPro" id="IPR038418">
    <property type="entry name" value="6-PTP_synth/QueD_sf"/>
</dbReference>
<dbReference type="Proteomes" id="UP000559117">
    <property type="component" value="Unassembled WGS sequence"/>
</dbReference>
<dbReference type="RefSeq" id="WP_183862903.1">
    <property type="nucleotide sequence ID" value="NZ_JACHFH010000039.1"/>
</dbReference>
<protein>
    <recommendedName>
        <fullName evidence="3 5">6-carboxy-5,6,7,8-tetrahydropterin synthase</fullName>
        <ecNumber evidence="5">4.-.-.-</ecNumber>
    </recommendedName>
</protein>
<keyword evidence="5 7" id="KW-0862">Zinc</keyword>
<sequence length="125" mass="14534">MFELSIKDDFGAAHRIVNYPGKCNNLHGHNWIVEAVVYGKELDELGMLVDFKKLKKALKEILAELDHHYLNELPAFTEENPSAENLAAYIYHKLEQHENIINKCRVKFVKIWETQNSAALYYEEA</sequence>
<evidence type="ECO:0000256" key="3">
    <source>
        <dbReference type="ARBA" id="ARBA00018141"/>
    </source>
</evidence>
<evidence type="ECO:0000256" key="4">
    <source>
        <dbReference type="ARBA" id="ARBA00048807"/>
    </source>
</evidence>
<gene>
    <name evidence="8" type="ORF">HNR32_002395</name>
</gene>
<reference evidence="8 9" key="1">
    <citation type="submission" date="2020-08" db="EMBL/GenBank/DDBJ databases">
        <title>Genomic Encyclopedia of Type Strains, Phase IV (KMG-IV): sequencing the most valuable type-strain genomes for metagenomic binning, comparative biology and taxonomic classification.</title>
        <authorList>
            <person name="Goeker M."/>
        </authorList>
    </citation>
    <scope>NUCLEOTIDE SEQUENCE [LARGE SCALE GENOMIC DNA]</scope>
    <source>
        <strain evidence="8 9">DSM 24661</strain>
    </source>
</reference>
<keyword evidence="9" id="KW-1185">Reference proteome</keyword>
<feature type="binding site" evidence="7">
    <location>
        <position position="14"/>
    </location>
    <ligand>
        <name>Zn(2+)</name>
        <dbReference type="ChEBI" id="CHEBI:29105"/>
    </ligand>
</feature>
<dbReference type="InterPro" id="IPR007115">
    <property type="entry name" value="6-PTP_synth/QueD"/>
</dbReference>
<dbReference type="Pfam" id="PF01242">
    <property type="entry name" value="PTPS"/>
    <property type="match status" value="1"/>
</dbReference>
<keyword evidence="5 7" id="KW-0479">Metal-binding</keyword>
<organism evidence="8 9">
    <name type="scientific">Pectinatus brassicae</name>
    <dbReference type="NCBI Taxonomy" id="862415"/>
    <lineage>
        <taxon>Bacteria</taxon>
        <taxon>Bacillati</taxon>
        <taxon>Bacillota</taxon>
        <taxon>Negativicutes</taxon>
        <taxon>Selenomonadales</taxon>
        <taxon>Selenomonadaceae</taxon>
        <taxon>Pectinatus</taxon>
    </lineage>
</organism>
<dbReference type="GO" id="GO:0046872">
    <property type="term" value="F:metal ion binding"/>
    <property type="evidence" value="ECO:0007669"/>
    <property type="project" value="UniProtKB-KW"/>
</dbReference>
<feature type="active site" description="Charge relay system" evidence="6">
    <location>
        <position position="67"/>
    </location>
</feature>
<evidence type="ECO:0000256" key="1">
    <source>
        <dbReference type="ARBA" id="ARBA00005061"/>
    </source>
</evidence>
<dbReference type="SUPFAM" id="SSF55620">
    <property type="entry name" value="Tetrahydrobiopterin biosynthesis enzymes-like"/>
    <property type="match status" value="1"/>
</dbReference>
<feature type="binding site" evidence="7">
    <location>
        <position position="29"/>
    </location>
    <ligand>
        <name>Zn(2+)</name>
        <dbReference type="ChEBI" id="CHEBI:29105"/>
    </ligand>
</feature>
<dbReference type="GO" id="GO:0008616">
    <property type="term" value="P:tRNA queuosine(34) biosynthetic process"/>
    <property type="evidence" value="ECO:0007669"/>
    <property type="project" value="UniProtKB-KW"/>
</dbReference>
<name>A0A840UJB8_9FIRM</name>
<evidence type="ECO:0000313" key="9">
    <source>
        <dbReference type="Proteomes" id="UP000559117"/>
    </source>
</evidence>